<evidence type="ECO:0000256" key="3">
    <source>
        <dbReference type="ARBA" id="ARBA00022475"/>
    </source>
</evidence>
<evidence type="ECO:0000256" key="10">
    <source>
        <dbReference type="ARBA" id="ARBA00023049"/>
    </source>
</evidence>
<evidence type="ECO:0000256" key="5">
    <source>
        <dbReference type="ARBA" id="ARBA00022692"/>
    </source>
</evidence>
<keyword evidence="3 12" id="KW-1003">Cell membrane</keyword>
<protein>
    <recommendedName>
        <fullName evidence="12">Protease HtpX homolog</fullName>
        <ecNumber evidence="12">3.4.24.-</ecNumber>
    </recommendedName>
</protein>
<dbReference type="Proteomes" id="UP000030700">
    <property type="component" value="Unassembled WGS sequence"/>
</dbReference>
<feature type="transmembrane region" description="Helical" evidence="12">
    <location>
        <begin position="180"/>
        <end position="200"/>
    </location>
</feature>
<dbReference type="CDD" id="cd07336">
    <property type="entry name" value="M48B_HtpX_like"/>
    <property type="match status" value="1"/>
</dbReference>
<evidence type="ECO:0000256" key="4">
    <source>
        <dbReference type="ARBA" id="ARBA00022670"/>
    </source>
</evidence>
<keyword evidence="4 12" id="KW-0645">Protease</keyword>
<evidence type="ECO:0000256" key="2">
    <source>
        <dbReference type="ARBA" id="ARBA00009779"/>
    </source>
</evidence>
<name>A0A0S6VU97_9BACT</name>
<dbReference type="GO" id="GO:0008270">
    <property type="term" value="F:zinc ion binding"/>
    <property type="evidence" value="ECO:0007669"/>
    <property type="project" value="UniProtKB-UniRule"/>
</dbReference>
<dbReference type="HAMAP" id="MF_00188">
    <property type="entry name" value="Pept_M48_protease_HtpX"/>
    <property type="match status" value="1"/>
</dbReference>
<comment type="subcellular location">
    <subcellularLocation>
        <location evidence="1 12">Cell membrane</location>
        <topology evidence="1 12">Multi-pass membrane protein</topology>
    </subcellularLocation>
</comment>
<dbReference type="InterPro" id="IPR001915">
    <property type="entry name" value="Peptidase_M48"/>
</dbReference>
<dbReference type="PANTHER" id="PTHR43221">
    <property type="entry name" value="PROTEASE HTPX"/>
    <property type="match status" value="1"/>
</dbReference>
<feature type="transmembrane region" description="Helical" evidence="12">
    <location>
        <begin position="30"/>
        <end position="47"/>
    </location>
</feature>
<evidence type="ECO:0000256" key="12">
    <source>
        <dbReference type="HAMAP-Rule" id="MF_00188"/>
    </source>
</evidence>
<comment type="cofactor">
    <cofactor evidence="12">
        <name>Zn(2+)</name>
        <dbReference type="ChEBI" id="CHEBI:29105"/>
    </cofactor>
    <text evidence="12">Binds 1 zinc ion per subunit.</text>
</comment>
<dbReference type="AlphaFoldDB" id="A0A0S6VU97"/>
<feature type="binding site" evidence="12">
    <location>
        <position position="130"/>
    </location>
    <ligand>
        <name>Zn(2+)</name>
        <dbReference type="ChEBI" id="CHEBI:29105"/>
        <note>catalytic</note>
    </ligand>
</feature>
<keyword evidence="5 12" id="KW-0812">Transmembrane</keyword>
<feature type="domain" description="Peptidase M48" evidence="13">
    <location>
        <begin position="67"/>
        <end position="281"/>
    </location>
</feature>
<evidence type="ECO:0000313" key="15">
    <source>
        <dbReference type="Proteomes" id="UP000030700"/>
    </source>
</evidence>
<dbReference type="HOGENOM" id="CLU_042266_3_0_0"/>
<proteinExistence type="inferred from homology"/>
<dbReference type="Gene3D" id="3.30.2010.10">
    <property type="entry name" value="Metalloproteases ('zincins'), catalytic domain"/>
    <property type="match status" value="1"/>
</dbReference>
<evidence type="ECO:0000256" key="7">
    <source>
        <dbReference type="ARBA" id="ARBA00022801"/>
    </source>
</evidence>
<keyword evidence="11 12" id="KW-0472">Membrane</keyword>
<evidence type="ECO:0000256" key="11">
    <source>
        <dbReference type="ARBA" id="ARBA00023136"/>
    </source>
</evidence>
<keyword evidence="8 12" id="KW-0862">Zinc</keyword>
<keyword evidence="10 12" id="KW-0482">Metalloprotease</keyword>
<sequence length="284" mass="30482">MNSIKTAVLMAGLAGILMFIGGMVAGDRGIVMMFIVALGMNFFSYWFSNKLVLRLYNAQEVSAGSAPELYGLVQQLAANANLPMPSVYIIQTETPNAFATGRDPNHAAVAVTTGIMRMLNREELAGVIGHELGHVKNRDILIQTIAATFATAISFVASMARWGAMFAGGGRDDDRDGGAIGMLFAAIFAPIAAMLIQMAISRSREFMADRAGAEISGQPLSLARALQKISMGVERFPLTQTPTHNATAHLFIMKPFSGSGLASLFSTHPSTEERIARLQELARR</sequence>
<dbReference type="EMBL" id="DF820456">
    <property type="protein sequence ID" value="GAK51056.1"/>
    <property type="molecule type" value="Genomic_DNA"/>
</dbReference>
<keyword evidence="9 12" id="KW-1133">Transmembrane helix</keyword>
<evidence type="ECO:0000256" key="1">
    <source>
        <dbReference type="ARBA" id="ARBA00004651"/>
    </source>
</evidence>
<gene>
    <name evidence="12" type="primary">htpX</name>
    <name evidence="14" type="ORF">U14_02298</name>
</gene>
<feature type="transmembrane region" description="Helical" evidence="12">
    <location>
        <begin position="7"/>
        <end position="24"/>
    </location>
</feature>
<dbReference type="GO" id="GO:0006508">
    <property type="term" value="P:proteolysis"/>
    <property type="evidence" value="ECO:0007669"/>
    <property type="project" value="UniProtKB-KW"/>
</dbReference>
<feature type="binding site" evidence="12">
    <location>
        <position position="134"/>
    </location>
    <ligand>
        <name>Zn(2+)</name>
        <dbReference type="ChEBI" id="CHEBI:29105"/>
        <note>catalytic</note>
    </ligand>
</feature>
<dbReference type="InterPro" id="IPR022919">
    <property type="entry name" value="Pept_M48_protease_HtpX"/>
</dbReference>
<keyword evidence="7 12" id="KW-0378">Hydrolase</keyword>
<feature type="transmembrane region" description="Helical" evidence="12">
    <location>
        <begin position="140"/>
        <end position="160"/>
    </location>
</feature>
<dbReference type="NCBIfam" id="NF002826">
    <property type="entry name" value="PRK03001.1"/>
    <property type="match status" value="1"/>
</dbReference>
<keyword evidence="15" id="KW-1185">Reference proteome</keyword>
<evidence type="ECO:0000313" key="14">
    <source>
        <dbReference type="EMBL" id="GAK51056.1"/>
    </source>
</evidence>
<dbReference type="EC" id="3.4.24.-" evidence="12"/>
<comment type="similarity">
    <text evidence="2 12">Belongs to the peptidase M48B family.</text>
</comment>
<reference evidence="14" key="1">
    <citation type="journal article" date="2015" name="PeerJ">
        <title>First genomic representation of candidate bacterial phylum KSB3 points to enhanced environmental sensing as a trigger of wastewater bulking.</title>
        <authorList>
            <person name="Sekiguchi Y."/>
            <person name="Ohashi A."/>
            <person name="Parks D.H."/>
            <person name="Yamauchi T."/>
            <person name="Tyson G.W."/>
            <person name="Hugenholtz P."/>
        </authorList>
    </citation>
    <scope>NUCLEOTIDE SEQUENCE [LARGE SCALE GENOMIC DNA]</scope>
</reference>
<dbReference type="GO" id="GO:0004222">
    <property type="term" value="F:metalloendopeptidase activity"/>
    <property type="evidence" value="ECO:0007669"/>
    <property type="project" value="UniProtKB-UniRule"/>
</dbReference>
<feature type="binding site" evidence="12">
    <location>
        <position position="205"/>
    </location>
    <ligand>
        <name>Zn(2+)</name>
        <dbReference type="ChEBI" id="CHEBI:29105"/>
        <note>catalytic</note>
    </ligand>
</feature>
<evidence type="ECO:0000259" key="13">
    <source>
        <dbReference type="Pfam" id="PF01435"/>
    </source>
</evidence>
<dbReference type="PANTHER" id="PTHR43221:SF1">
    <property type="entry name" value="PROTEASE HTPX"/>
    <property type="match status" value="1"/>
</dbReference>
<feature type="active site" evidence="12">
    <location>
        <position position="131"/>
    </location>
</feature>
<accession>A0A0S6VU97</accession>
<dbReference type="GO" id="GO:0005886">
    <property type="term" value="C:plasma membrane"/>
    <property type="evidence" value="ECO:0007669"/>
    <property type="project" value="UniProtKB-SubCell"/>
</dbReference>
<evidence type="ECO:0000256" key="9">
    <source>
        <dbReference type="ARBA" id="ARBA00022989"/>
    </source>
</evidence>
<evidence type="ECO:0000256" key="8">
    <source>
        <dbReference type="ARBA" id="ARBA00022833"/>
    </source>
</evidence>
<dbReference type="Pfam" id="PF01435">
    <property type="entry name" value="Peptidase_M48"/>
    <property type="match status" value="1"/>
</dbReference>
<evidence type="ECO:0000256" key="6">
    <source>
        <dbReference type="ARBA" id="ARBA00022723"/>
    </source>
</evidence>
<dbReference type="InterPro" id="IPR050083">
    <property type="entry name" value="HtpX_protease"/>
</dbReference>
<organism evidence="14">
    <name type="scientific">Candidatus Moduliflexus flocculans</name>
    <dbReference type="NCBI Taxonomy" id="1499966"/>
    <lineage>
        <taxon>Bacteria</taxon>
        <taxon>Candidatus Moduliflexota</taxon>
        <taxon>Candidatus Moduliflexia</taxon>
        <taxon>Candidatus Moduliflexales</taxon>
        <taxon>Candidatus Moduliflexaceae</taxon>
    </lineage>
</organism>
<keyword evidence="6 12" id="KW-0479">Metal-binding</keyword>
<dbReference type="STRING" id="1499966.U14_02298"/>